<dbReference type="OrthoDB" id="3034330at2"/>
<name>A0A4Q0XH95_9FLAO</name>
<protein>
    <submittedName>
        <fullName evidence="2">Uncharacterized protein</fullName>
    </submittedName>
</protein>
<keyword evidence="1" id="KW-0732">Signal</keyword>
<accession>A0A4Q0XH95</accession>
<reference evidence="2 3" key="1">
    <citation type="submission" date="2019-01" db="EMBL/GenBank/DDBJ databases">
        <title>Genome sequence of the Antarctic species Gelidibacter gilvus ACAM 158(T).</title>
        <authorList>
            <person name="Bowman J.P."/>
        </authorList>
    </citation>
    <scope>NUCLEOTIDE SEQUENCE [LARGE SCALE GENOMIC DNA]</scope>
    <source>
        <strain evidence="2 3">IC158</strain>
    </source>
</reference>
<comment type="caution">
    <text evidence="2">The sequence shown here is derived from an EMBL/GenBank/DDBJ whole genome shotgun (WGS) entry which is preliminary data.</text>
</comment>
<dbReference type="InterPro" id="IPR046230">
    <property type="entry name" value="DUF6263"/>
</dbReference>
<evidence type="ECO:0000313" key="3">
    <source>
        <dbReference type="Proteomes" id="UP000289792"/>
    </source>
</evidence>
<feature type="signal peptide" evidence="1">
    <location>
        <begin position="1"/>
        <end position="26"/>
    </location>
</feature>
<sequence length="300" mass="33239">MKTDTTLRPMKTFTILLVFLSSLGVAAQQSLQYNLNVNDTFQVEQQAKQHIVQEINGVDQIINNHLKSAMQFKVVKVEDDVITLEMTFQHLKMTMSSPELGELLNVDTANMDESDLTSKMFKGTLNIPVTMIMERTGKIQSVSGGEKLIASMFKAADITDEATIEANKAQFEKQFGSHALSNSFEQMTYFLPGKSVTINDAWENSYQGDLQAKNKWTLTGRDADMYTVSGNADTTMSNIDENVTMILTGTQKTAINASSKTGLFKDISVEGVYIGDTQVHAQNITIPTKITSTITYKTLN</sequence>
<dbReference type="Pfam" id="PF19777">
    <property type="entry name" value="DUF6263"/>
    <property type="match status" value="1"/>
</dbReference>
<dbReference type="Proteomes" id="UP000289792">
    <property type="component" value="Unassembled WGS sequence"/>
</dbReference>
<organism evidence="2 3">
    <name type="scientific">Gelidibacter gilvus</name>
    <dbReference type="NCBI Taxonomy" id="59602"/>
    <lineage>
        <taxon>Bacteria</taxon>
        <taxon>Pseudomonadati</taxon>
        <taxon>Bacteroidota</taxon>
        <taxon>Flavobacteriia</taxon>
        <taxon>Flavobacteriales</taxon>
        <taxon>Flavobacteriaceae</taxon>
        <taxon>Gelidibacter</taxon>
    </lineage>
</organism>
<proteinExistence type="predicted"/>
<dbReference type="RefSeq" id="WP_129017057.1">
    <property type="nucleotide sequence ID" value="NZ_SDDZ01000004.1"/>
</dbReference>
<gene>
    <name evidence="2" type="ORF">ESZ48_09070</name>
</gene>
<dbReference type="EMBL" id="SDDZ01000004">
    <property type="protein sequence ID" value="RXJ50129.1"/>
    <property type="molecule type" value="Genomic_DNA"/>
</dbReference>
<evidence type="ECO:0000313" key="2">
    <source>
        <dbReference type="EMBL" id="RXJ50129.1"/>
    </source>
</evidence>
<evidence type="ECO:0000256" key="1">
    <source>
        <dbReference type="SAM" id="SignalP"/>
    </source>
</evidence>
<feature type="chain" id="PRO_5020234492" evidence="1">
    <location>
        <begin position="27"/>
        <end position="300"/>
    </location>
</feature>
<dbReference type="AlphaFoldDB" id="A0A4Q0XH95"/>
<keyword evidence="3" id="KW-1185">Reference proteome</keyword>